<reference evidence="1" key="1">
    <citation type="submission" date="2023-07" db="EMBL/GenBank/DDBJ databases">
        <title>draft genome sequence of fig (Ficus carica).</title>
        <authorList>
            <person name="Takahashi T."/>
            <person name="Nishimura K."/>
        </authorList>
    </citation>
    <scope>NUCLEOTIDE SEQUENCE</scope>
</reference>
<dbReference type="Proteomes" id="UP001187192">
    <property type="component" value="Unassembled WGS sequence"/>
</dbReference>
<keyword evidence="2" id="KW-1185">Reference proteome</keyword>
<organism evidence="1 2">
    <name type="scientific">Ficus carica</name>
    <name type="common">Common fig</name>
    <dbReference type="NCBI Taxonomy" id="3494"/>
    <lineage>
        <taxon>Eukaryota</taxon>
        <taxon>Viridiplantae</taxon>
        <taxon>Streptophyta</taxon>
        <taxon>Embryophyta</taxon>
        <taxon>Tracheophyta</taxon>
        <taxon>Spermatophyta</taxon>
        <taxon>Magnoliopsida</taxon>
        <taxon>eudicotyledons</taxon>
        <taxon>Gunneridae</taxon>
        <taxon>Pentapetalae</taxon>
        <taxon>rosids</taxon>
        <taxon>fabids</taxon>
        <taxon>Rosales</taxon>
        <taxon>Moraceae</taxon>
        <taxon>Ficeae</taxon>
        <taxon>Ficus</taxon>
    </lineage>
</organism>
<name>A0AA87YS29_FICCA</name>
<evidence type="ECO:0000313" key="1">
    <source>
        <dbReference type="EMBL" id="GMN22019.1"/>
    </source>
</evidence>
<accession>A0AA87YS29</accession>
<gene>
    <name evidence="1" type="ORF">TIFTF001_045592</name>
</gene>
<comment type="caution">
    <text evidence="1">The sequence shown here is derived from an EMBL/GenBank/DDBJ whole genome shotgun (WGS) entry which is preliminary data.</text>
</comment>
<proteinExistence type="predicted"/>
<sequence length="78" mass="8959">MRVTILTTHNVSNVEGSTREYAEWGRMLATFMARRGIMLETAPRTPRTRTFNIRAGMRTVNYTQFKPGLKDPRSRKAG</sequence>
<protein>
    <submittedName>
        <fullName evidence="1">Uncharacterized protein</fullName>
    </submittedName>
</protein>
<evidence type="ECO:0000313" key="2">
    <source>
        <dbReference type="Proteomes" id="UP001187192"/>
    </source>
</evidence>
<dbReference type="AlphaFoldDB" id="A0AA87YS29"/>
<dbReference type="EMBL" id="BTGU01004072">
    <property type="protein sequence ID" value="GMN22019.1"/>
    <property type="molecule type" value="Genomic_DNA"/>
</dbReference>